<dbReference type="InterPro" id="IPR036005">
    <property type="entry name" value="Creatinase/aminopeptidase-like"/>
</dbReference>
<feature type="domain" description="Peptidase M24" evidence="13">
    <location>
        <begin position="49"/>
        <end position="152"/>
    </location>
</feature>
<evidence type="ECO:0000256" key="10">
    <source>
        <dbReference type="ARBA" id="ARBA00026155"/>
    </source>
</evidence>
<dbReference type="GO" id="GO:0005737">
    <property type="term" value="C:cytoplasm"/>
    <property type="evidence" value="ECO:0007669"/>
    <property type="project" value="UniProtKB-SubCell"/>
</dbReference>
<dbReference type="InterPro" id="IPR036388">
    <property type="entry name" value="WH-like_DNA-bd_sf"/>
</dbReference>
<evidence type="ECO:0000256" key="6">
    <source>
        <dbReference type="ARBA" id="ARBA00022723"/>
    </source>
</evidence>
<evidence type="ECO:0000256" key="2">
    <source>
        <dbReference type="ARBA" id="ARBA00004496"/>
    </source>
</evidence>
<evidence type="ECO:0000256" key="9">
    <source>
        <dbReference type="ARBA" id="ARBA00023242"/>
    </source>
</evidence>
<dbReference type="GO" id="GO:0008237">
    <property type="term" value="F:metallopeptidase activity"/>
    <property type="evidence" value="ECO:0007669"/>
    <property type="project" value="UniProtKB-KW"/>
</dbReference>
<evidence type="ECO:0000256" key="8">
    <source>
        <dbReference type="ARBA" id="ARBA00023049"/>
    </source>
</evidence>
<keyword evidence="15" id="KW-1185">Reference proteome</keyword>
<evidence type="ECO:0000256" key="7">
    <source>
        <dbReference type="ARBA" id="ARBA00022801"/>
    </source>
</evidence>
<dbReference type="PANTHER" id="PTHR10804:SF102">
    <property type="entry name" value="METALLOPROTEASE ARX1-RELATED"/>
    <property type="match status" value="1"/>
</dbReference>
<name>A0A1U7LN93_NEOID</name>
<evidence type="ECO:0000259" key="13">
    <source>
        <dbReference type="Pfam" id="PF00557"/>
    </source>
</evidence>
<protein>
    <recommendedName>
        <fullName evidence="10">Probable metalloprotease ARX1</fullName>
    </recommendedName>
    <alternativeName>
        <fullName evidence="11">Associated with ribosomal export complex protein 1</fullName>
    </alternativeName>
</protein>
<dbReference type="GO" id="GO:0006508">
    <property type="term" value="P:proteolysis"/>
    <property type="evidence" value="ECO:0007669"/>
    <property type="project" value="UniProtKB-KW"/>
</dbReference>
<comment type="subcellular location">
    <subcellularLocation>
        <location evidence="2">Cytoplasm</location>
    </subcellularLocation>
    <subcellularLocation>
        <location evidence="1">Nucleus</location>
    </subcellularLocation>
</comment>
<gene>
    <name evidence="14" type="ORF">NEOLI_002926</name>
</gene>
<keyword evidence="8 14" id="KW-0482">Metalloprotease</keyword>
<proteinExistence type="inferred from homology"/>
<keyword evidence="4" id="KW-0963">Cytoplasm</keyword>
<dbReference type="AlphaFoldDB" id="A0A1U7LN93"/>
<dbReference type="Pfam" id="PF00557">
    <property type="entry name" value="Peptidase_M24"/>
    <property type="match status" value="1"/>
</dbReference>
<comment type="function">
    <text evidence="12">Probable metalloprotease involved in proper assembly of pre-ribosomal particles during the biogenesis of the 60S ribosomal subunit. Accompanies the pre-60S particles to the cytoplasm.</text>
</comment>
<comment type="similarity">
    <text evidence="3">Belongs to the peptidase M24 family.</text>
</comment>
<dbReference type="InterPro" id="IPR047113">
    <property type="entry name" value="PA2G4/ARX1"/>
</dbReference>
<dbReference type="SUPFAM" id="SSF55920">
    <property type="entry name" value="Creatinase/aminopeptidase"/>
    <property type="match status" value="1"/>
</dbReference>
<evidence type="ECO:0000256" key="3">
    <source>
        <dbReference type="ARBA" id="ARBA00007319"/>
    </source>
</evidence>
<dbReference type="InterPro" id="IPR000994">
    <property type="entry name" value="Pept_M24"/>
</dbReference>
<evidence type="ECO:0000256" key="12">
    <source>
        <dbReference type="ARBA" id="ARBA00034680"/>
    </source>
</evidence>
<dbReference type="Gene3D" id="1.10.10.10">
    <property type="entry name" value="Winged helix-like DNA-binding domain superfamily/Winged helix DNA-binding domain"/>
    <property type="match status" value="1"/>
</dbReference>
<accession>A0A1U7LN93</accession>
<evidence type="ECO:0000256" key="1">
    <source>
        <dbReference type="ARBA" id="ARBA00004123"/>
    </source>
</evidence>
<sequence>MDIINSDNILSDTVAQKYRLAGSFASLVLDQITRQAVCATSTWTLCKLGDSLILDLCAKVYKTARYEKGIAEPTTISPQNCFLGYAPEQEQGAYILQVGDVVKISLGVHIDGYAALTCHTMVIPPVPAAPLTGPPANALCAVHYTIEALIKLLGSSNPSNPVTAKIIRDLVDEAAESFQVGIVTGSRVLRIRRFLTGQQTIFEDDAKIVEWTGTDDSSDWQVEIGEAWLLDIRMTTGPNKIRKHADLKSTIFTRDVVNPYPPKLKTSKSLLSEINSVFPINQTFLKTPRARLGIQELVSHGILMATPVLCDSESSIVARQVTTILLLKTQVLRLITPLKPSWIQSPFEIKQTGIIARHLESKVKVRQVDPTTLDKMDTT</sequence>
<evidence type="ECO:0000313" key="14">
    <source>
        <dbReference type="EMBL" id="OLL24140.1"/>
    </source>
</evidence>
<dbReference type="STRING" id="1198029.A0A1U7LN93"/>
<reference evidence="14 15" key="1">
    <citation type="submission" date="2016-04" db="EMBL/GenBank/DDBJ databases">
        <title>Evolutionary innovation and constraint leading to complex multicellularity in the Ascomycota.</title>
        <authorList>
            <person name="Cisse O."/>
            <person name="Nguyen A."/>
            <person name="Hewitt D.A."/>
            <person name="Jedd G."/>
            <person name="Stajich J.E."/>
        </authorList>
    </citation>
    <scope>NUCLEOTIDE SEQUENCE [LARGE SCALE GENOMIC DNA]</scope>
    <source>
        <strain evidence="14 15">DAH-3</strain>
    </source>
</reference>
<dbReference type="Gene3D" id="3.90.230.10">
    <property type="entry name" value="Creatinase/methionine aminopeptidase superfamily"/>
    <property type="match status" value="1"/>
</dbReference>
<keyword evidence="9" id="KW-0539">Nucleus</keyword>
<dbReference type="GO" id="GO:0005634">
    <property type="term" value="C:nucleus"/>
    <property type="evidence" value="ECO:0007669"/>
    <property type="project" value="UniProtKB-SubCell"/>
</dbReference>
<keyword evidence="5 14" id="KW-0645">Protease</keyword>
<keyword evidence="7" id="KW-0378">Hydrolase</keyword>
<organism evidence="14 15">
    <name type="scientific">Neolecta irregularis (strain DAH-3)</name>
    <dbReference type="NCBI Taxonomy" id="1198029"/>
    <lineage>
        <taxon>Eukaryota</taxon>
        <taxon>Fungi</taxon>
        <taxon>Dikarya</taxon>
        <taxon>Ascomycota</taxon>
        <taxon>Taphrinomycotina</taxon>
        <taxon>Neolectales</taxon>
        <taxon>Neolectaceae</taxon>
        <taxon>Neolecta</taxon>
    </lineage>
</organism>
<dbReference type="OMA" id="DCIIARR"/>
<evidence type="ECO:0000256" key="11">
    <source>
        <dbReference type="ARBA" id="ARBA00033475"/>
    </source>
</evidence>
<evidence type="ECO:0000256" key="4">
    <source>
        <dbReference type="ARBA" id="ARBA00022490"/>
    </source>
</evidence>
<comment type="caution">
    <text evidence="14">The sequence shown here is derived from an EMBL/GenBank/DDBJ whole genome shotgun (WGS) entry which is preliminary data.</text>
</comment>
<dbReference type="GO" id="GO:0046872">
    <property type="term" value="F:metal ion binding"/>
    <property type="evidence" value="ECO:0007669"/>
    <property type="project" value="UniProtKB-KW"/>
</dbReference>
<evidence type="ECO:0000313" key="15">
    <source>
        <dbReference type="Proteomes" id="UP000186594"/>
    </source>
</evidence>
<dbReference type="PANTHER" id="PTHR10804">
    <property type="entry name" value="PROTEASE FAMILY M24 METHIONYL AMINOPEPTIDASE, AMINOPEPTIDASE P"/>
    <property type="match status" value="1"/>
</dbReference>
<keyword evidence="6" id="KW-0479">Metal-binding</keyword>
<evidence type="ECO:0000256" key="5">
    <source>
        <dbReference type="ARBA" id="ARBA00022670"/>
    </source>
</evidence>
<dbReference type="Proteomes" id="UP000186594">
    <property type="component" value="Unassembled WGS sequence"/>
</dbReference>
<dbReference type="EMBL" id="LXFE01000968">
    <property type="protein sequence ID" value="OLL24140.1"/>
    <property type="molecule type" value="Genomic_DNA"/>
</dbReference>
<dbReference type="OrthoDB" id="5876363at2759"/>